<dbReference type="GO" id="GO:0016627">
    <property type="term" value="F:oxidoreductase activity, acting on the CH-CH group of donors"/>
    <property type="evidence" value="ECO:0007669"/>
    <property type="project" value="InterPro"/>
</dbReference>
<dbReference type="SUPFAM" id="SSF47203">
    <property type="entry name" value="Acyl-CoA dehydrogenase C-terminal domain-like"/>
    <property type="match status" value="1"/>
</dbReference>
<organism evidence="1">
    <name type="scientific">Nakamurella sp. A5-74</name>
    <dbReference type="NCBI Taxonomy" id="3158264"/>
    <lineage>
        <taxon>Bacteria</taxon>
        <taxon>Bacillati</taxon>
        <taxon>Actinomycetota</taxon>
        <taxon>Actinomycetes</taxon>
        <taxon>Nakamurellales</taxon>
        <taxon>Nakamurellaceae</taxon>
        <taxon>Nakamurella</taxon>
    </lineage>
</organism>
<evidence type="ECO:0000313" key="1">
    <source>
        <dbReference type="EMBL" id="XCG64292.1"/>
    </source>
</evidence>
<protein>
    <submittedName>
        <fullName evidence="1">Acyl-CoA dehydrogenase</fullName>
    </submittedName>
</protein>
<proteinExistence type="predicted"/>
<dbReference type="Gene3D" id="2.40.110.10">
    <property type="entry name" value="Butyryl-CoA Dehydrogenase, subunit A, domain 2"/>
    <property type="match status" value="1"/>
</dbReference>
<accession>A0AAU8DPS4</accession>
<dbReference type="EMBL" id="CP159218">
    <property type="protein sequence ID" value="XCG64292.1"/>
    <property type="molecule type" value="Genomic_DNA"/>
</dbReference>
<dbReference type="AlphaFoldDB" id="A0AAU8DPS4"/>
<dbReference type="InterPro" id="IPR009100">
    <property type="entry name" value="AcylCoA_DH/oxidase_NM_dom_sf"/>
</dbReference>
<dbReference type="InterPro" id="IPR036250">
    <property type="entry name" value="AcylCo_DH-like_C"/>
</dbReference>
<reference evidence="1" key="1">
    <citation type="submission" date="2024-05" db="EMBL/GenBank/DDBJ databases">
        <authorList>
            <person name="Cai S.Y."/>
            <person name="Jin L.M."/>
            <person name="Li H.R."/>
        </authorList>
    </citation>
    <scope>NUCLEOTIDE SEQUENCE</scope>
    <source>
        <strain evidence="1">A5-74</strain>
    </source>
</reference>
<dbReference type="InterPro" id="IPR046373">
    <property type="entry name" value="Acyl-CoA_Oxase/DH_mid-dom_sf"/>
</dbReference>
<sequence length="323" mass="33725">MIAPPRADDTTGIAEMVRQLVGPIAWAELSWTDLFVELRKLGRRSVPGGRLAEGHVDALRILQQAGRVPKPGALYGVWASRSRGAAVTASPADENDGALVLSGSMPFASGCGVIDRSLVTVVTDTEPPQSLLVDAPVEHWKYDHHSWCSDAMSVSRSFTLQLDAEPVPADAVVGGPGFYLERPAFLPGGVGVAAVWTGGAQAVLDVLVGWLSAGTLDQVQSLRIGAIALEVDTCCALLDRAAVALDGPAELTPDETAALCTFTRAGIAAAVRRALQTARDCAGPAGAAHVPQLSGVIADLDLYVRQQHADRDLFALARQAVAG</sequence>
<gene>
    <name evidence="1" type="ORF">ABLG96_02775</name>
</gene>
<dbReference type="SUPFAM" id="SSF56645">
    <property type="entry name" value="Acyl-CoA dehydrogenase NM domain-like"/>
    <property type="match status" value="1"/>
</dbReference>
<dbReference type="RefSeq" id="WP_353649905.1">
    <property type="nucleotide sequence ID" value="NZ_CP159218.1"/>
</dbReference>
<name>A0AAU8DPS4_9ACTN</name>